<evidence type="ECO:0000313" key="4">
    <source>
        <dbReference type="Proteomes" id="UP000256970"/>
    </source>
</evidence>
<reference evidence="3 4" key="1">
    <citation type="submission" date="2016-10" db="EMBL/GenBank/DDBJ databases">
        <authorList>
            <person name="Cai Z."/>
        </authorList>
    </citation>
    <scope>NUCLEOTIDE SEQUENCE [LARGE SCALE GENOMIC DNA]</scope>
</reference>
<proteinExistence type="predicted"/>
<feature type="compositionally biased region" description="Basic and acidic residues" evidence="1">
    <location>
        <begin position="444"/>
        <end position="460"/>
    </location>
</feature>
<evidence type="ECO:0000313" key="3">
    <source>
        <dbReference type="EMBL" id="SZX76659.1"/>
    </source>
</evidence>
<accession>A0A383WHN7</accession>
<feature type="compositionally biased region" description="Low complexity" evidence="1">
    <location>
        <begin position="429"/>
        <end position="443"/>
    </location>
</feature>
<dbReference type="InterPro" id="IPR000467">
    <property type="entry name" value="G_patch_dom"/>
</dbReference>
<dbReference type="Proteomes" id="UP000256970">
    <property type="component" value="Unassembled WGS sequence"/>
</dbReference>
<name>A0A383WHN7_TETOB</name>
<organism evidence="3 4">
    <name type="scientific">Tetradesmus obliquus</name>
    <name type="common">Green alga</name>
    <name type="synonym">Acutodesmus obliquus</name>
    <dbReference type="NCBI Taxonomy" id="3088"/>
    <lineage>
        <taxon>Eukaryota</taxon>
        <taxon>Viridiplantae</taxon>
        <taxon>Chlorophyta</taxon>
        <taxon>core chlorophytes</taxon>
        <taxon>Chlorophyceae</taxon>
        <taxon>CS clade</taxon>
        <taxon>Sphaeropleales</taxon>
        <taxon>Scenedesmaceae</taxon>
        <taxon>Tetradesmus</taxon>
    </lineage>
</organism>
<feature type="compositionally biased region" description="Low complexity" evidence="1">
    <location>
        <begin position="152"/>
        <end position="161"/>
    </location>
</feature>
<evidence type="ECO:0000256" key="1">
    <source>
        <dbReference type="SAM" id="MobiDB-lite"/>
    </source>
</evidence>
<dbReference type="Pfam" id="PF01585">
    <property type="entry name" value="G-patch"/>
    <property type="match status" value="1"/>
</dbReference>
<feature type="compositionally biased region" description="Low complexity" evidence="1">
    <location>
        <begin position="108"/>
        <end position="122"/>
    </location>
</feature>
<gene>
    <name evidence="3" type="ORF">BQ4739_LOCUS17032</name>
</gene>
<dbReference type="AlphaFoldDB" id="A0A383WHN7"/>
<feature type="region of interest" description="Disordered" evidence="1">
    <location>
        <begin position="390"/>
        <end position="460"/>
    </location>
</feature>
<dbReference type="PROSITE" id="PS50174">
    <property type="entry name" value="G_PATCH"/>
    <property type="match status" value="1"/>
</dbReference>
<feature type="domain" description="G-patch" evidence="2">
    <location>
        <begin position="371"/>
        <end position="417"/>
    </location>
</feature>
<keyword evidence="4" id="KW-1185">Reference proteome</keyword>
<dbReference type="SMART" id="SM00443">
    <property type="entry name" value="G_patch"/>
    <property type="match status" value="1"/>
</dbReference>
<feature type="region of interest" description="Disordered" evidence="1">
    <location>
        <begin position="277"/>
        <end position="343"/>
    </location>
</feature>
<evidence type="ECO:0000259" key="2">
    <source>
        <dbReference type="PROSITE" id="PS50174"/>
    </source>
</evidence>
<feature type="compositionally biased region" description="Acidic residues" evidence="1">
    <location>
        <begin position="419"/>
        <end position="428"/>
    </location>
</feature>
<protein>
    <recommendedName>
        <fullName evidence="2">G-patch domain-containing protein</fullName>
    </recommendedName>
</protein>
<dbReference type="EMBL" id="FNXT01001264">
    <property type="protein sequence ID" value="SZX76659.1"/>
    <property type="molecule type" value="Genomic_DNA"/>
</dbReference>
<dbReference type="GO" id="GO:0003676">
    <property type="term" value="F:nucleic acid binding"/>
    <property type="evidence" value="ECO:0007669"/>
    <property type="project" value="InterPro"/>
</dbReference>
<feature type="region of interest" description="Disordered" evidence="1">
    <location>
        <begin position="104"/>
        <end position="207"/>
    </location>
</feature>
<sequence>MMGQAAAEDQQQLLLHAVQRAWPGSDAVSQFKRAAASVLLSQPQQTARTHVIANELHDRGLSKNQLGIEAETNLIFEADRLFRRGSKGRGWQLDIAALRHVFEKGANQQQQQQQQQQKQQQQYGPPVPSAAGAAADANGFQRQRPHERDWHQQQQQQQQQQRWPEQERHRSYHDWQQQSRHDERQQQRSSYLSTAANGDPSSIAGPWQPQLRLPAWMQPAPIMPPYHQQQQQQQWQQQQYRQQPQLRLGCPFAAAKPWLTALSRLMQRELLPTWQEEDRQYAAQQQQGLGRPGSAAAVKSSKRRKKRRHEEVPRGAIAWVPGGVVGGDDEEEPSMLSGSAAAAGRPSAQDAAAAAREAAAAAAAQAAAAGRWGAAHSLMEKMGYRPGQGLGREGQGIKQPLQTLHNKRKRGLGFSAGQENDEQQEEDVQQQQQQEWQRLVRQQEPQRDWHDWQERMGQRV</sequence>
<feature type="compositionally biased region" description="Basic and acidic residues" evidence="1">
    <location>
        <begin position="164"/>
        <end position="186"/>
    </location>
</feature>
<feature type="compositionally biased region" description="Polar residues" evidence="1">
    <location>
        <begin position="191"/>
        <end position="200"/>
    </location>
</feature>